<feature type="binding site" evidence="9">
    <location>
        <position position="134"/>
    </location>
    <ligand>
        <name>Zn(2+)</name>
        <dbReference type="ChEBI" id="CHEBI:29105"/>
        <note>catalytic</note>
    </ligand>
</feature>
<keyword evidence="2 9" id="KW-0645">Protease</keyword>
<dbReference type="EMBL" id="JBHZOL010000031">
    <property type="protein sequence ID" value="MFE4105677.1"/>
    <property type="molecule type" value="Genomic_DNA"/>
</dbReference>
<keyword evidence="4 9" id="KW-0378">Hydrolase</keyword>
<evidence type="ECO:0000256" key="7">
    <source>
        <dbReference type="ARBA" id="ARBA00023049"/>
    </source>
</evidence>
<comment type="cofactor">
    <cofactor evidence="9">
        <name>Zn(2+)</name>
        <dbReference type="ChEBI" id="CHEBI:29105"/>
    </cofactor>
    <text evidence="9">Binds 1 zinc ion per subunit.</text>
</comment>
<dbReference type="InterPro" id="IPR000755">
    <property type="entry name" value="A_A_dipeptidase"/>
</dbReference>
<proteinExistence type="inferred from homology"/>
<comment type="similarity">
    <text evidence="9 10">Belongs to the peptidase M15D family.</text>
</comment>
<comment type="function">
    <text evidence="9 10">Catalyzes hydrolysis of the D-alanyl-D-alanine dipeptide.</text>
</comment>
<dbReference type="Pfam" id="PF01427">
    <property type="entry name" value="Peptidase_M15"/>
    <property type="match status" value="1"/>
</dbReference>
<reference evidence="11 12" key="1">
    <citation type="submission" date="2024-10" db="EMBL/GenBank/DDBJ databases">
        <authorList>
            <person name="Ratan Roy A."/>
            <person name="Morales Sandoval P.H."/>
            <person name="De Los Santos Villalobos S."/>
            <person name="Chakraborty S."/>
            <person name="Mukherjee J."/>
        </authorList>
    </citation>
    <scope>NUCLEOTIDE SEQUENCE [LARGE SCALE GENOMIC DNA]</scope>
    <source>
        <strain evidence="11 12">S1</strain>
    </source>
</reference>
<evidence type="ECO:0000313" key="12">
    <source>
        <dbReference type="Proteomes" id="UP001600165"/>
    </source>
</evidence>
<evidence type="ECO:0000256" key="6">
    <source>
        <dbReference type="ARBA" id="ARBA00022997"/>
    </source>
</evidence>
<sequence>MKPYQQVPIRDRGEPLVPIPLDAFAIVQPHPYEQLGAPYQGRSPYYLRQTVCDRLLQAQQALQAQRSGWKIQIFDAYRPVAVQQFMVEQTYQQLLTAQGLSPSTVSRTQQAAILNQVYEFWAVPSSDPATPPPHSTGAAIDITLTDNQGQAINMGSPIDEPSVRSYPHHFADKAAAQAQQYHQNRQLLAALLTAVGFKQHPQEWWHFSYGDQMWAWQSRSPFAYYGKAT</sequence>
<dbReference type="PANTHER" id="PTHR43126:SF2">
    <property type="entry name" value="D-ALANYL-D-ALANINE DIPEPTIDASE"/>
    <property type="match status" value="1"/>
</dbReference>
<gene>
    <name evidence="11" type="ORF">ACFVKH_05265</name>
</gene>
<feature type="binding site" evidence="9">
    <location>
        <position position="206"/>
    </location>
    <ligand>
        <name>Zn(2+)</name>
        <dbReference type="ChEBI" id="CHEBI:29105"/>
        <note>catalytic</note>
    </ligand>
</feature>
<protein>
    <recommendedName>
        <fullName evidence="9 10">D-alanyl-D-alanine dipeptidase</fullName>
        <shortName evidence="9 10">D-Ala-D-Ala dipeptidase</shortName>
        <ecNumber evidence="9 10">3.4.13.22</ecNumber>
    </recommendedName>
</protein>
<comment type="catalytic activity">
    <reaction evidence="1 9 10">
        <text>D-alanyl-D-alanine + H2O = 2 D-alanine</text>
        <dbReference type="Rhea" id="RHEA:20661"/>
        <dbReference type="ChEBI" id="CHEBI:15377"/>
        <dbReference type="ChEBI" id="CHEBI:57416"/>
        <dbReference type="ChEBI" id="CHEBI:57822"/>
        <dbReference type="EC" id="3.4.13.22"/>
    </reaction>
</comment>
<evidence type="ECO:0000256" key="2">
    <source>
        <dbReference type="ARBA" id="ARBA00022670"/>
    </source>
</evidence>
<dbReference type="SUPFAM" id="SSF55166">
    <property type="entry name" value="Hedgehog/DD-peptidase"/>
    <property type="match status" value="1"/>
</dbReference>
<keyword evidence="5 9" id="KW-0862">Zinc</keyword>
<organism evidence="11 12">
    <name type="scientific">Almyronema epifaneia S1</name>
    <dbReference type="NCBI Taxonomy" id="2991925"/>
    <lineage>
        <taxon>Bacteria</taxon>
        <taxon>Bacillati</taxon>
        <taxon>Cyanobacteriota</taxon>
        <taxon>Cyanophyceae</taxon>
        <taxon>Nodosilineales</taxon>
        <taxon>Nodosilineaceae</taxon>
        <taxon>Almyronema</taxon>
        <taxon>Almyronema epifaneia</taxon>
    </lineage>
</organism>
<evidence type="ECO:0000256" key="3">
    <source>
        <dbReference type="ARBA" id="ARBA00022723"/>
    </source>
</evidence>
<keyword evidence="8 10" id="KW-0961">Cell wall biogenesis/degradation</keyword>
<evidence type="ECO:0000256" key="10">
    <source>
        <dbReference type="PIRNR" id="PIRNR026671"/>
    </source>
</evidence>
<evidence type="ECO:0000256" key="1">
    <source>
        <dbReference type="ARBA" id="ARBA00001362"/>
    </source>
</evidence>
<keyword evidence="12" id="KW-1185">Reference proteome</keyword>
<dbReference type="PANTHER" id="PTHR43126">
    <property type="entry name" value="D-ALANYL-D-ALANINE DIPEPTIDASE"/>
    <property type="match status" value="1"/>
</dbReference>
<dbReference type="HAMAP" id="MF_01924">
    <property type="entry name" value="A_A_dipeptidase"/>
    <property type="match status" value="1"/>
</dbReference>
<dbReference type="Proteomes" id="UP001600165">
    <property type="component" value="Unassembled WGS sequence"/>
</dbReference>
<keyword evidence="7 9" id="KW-0482">Metalloprotease</keyword>
<evidence type="ECO:0000256" key="5">
    <source>
        <dbReference type="ARBA" id="ARBA00022833"/>
    </source>
</evidence>
<keyword evidence="3 9" id="KW-0479">Metal-binding</keyword>
<evidence type="ECO:0000256" key="8">
    <source>
        <dbReference type="ARBA" id="ARBA00023316"/>
    </source>
</evidence>
<feature type="site" description="Transition state stabilizer" evidence="9">
    <location>
        <position position="78"/>
    </location>
</feature>
<evidence type="ECO:0000256" key="4">
    <source>
        <dbReference type="ARBA" id="ARBA00022801"/>
    </source>
</evidence>
<dbReference type="Gene3D" id="3.30.1380.10">
    <property type="match status" value="1"/>
</dbReference>
<dbReference type="RefSeq" id="WP_377962674.1">
    <property type="nucleotide sequence ID" value="NZ_JBHZOL010000031.1"/>
</dbReference>
<keyword evidence="6 9" id="KW-0224">Dipeptidase</keyword>
<feature type="binding site" evidence="9">
    <location>
        <position position="141"/>
    </location>
    <ligand>
        <name>Zn(2+)</name>
        <dbReference type="ChEBI" id="CHEBI:29105"/>
        <note>catalytic</note>
    </ligand>
</feature>
<name>A0ABW6IBZ1_9CYAN</name>
<evidence type="ECO:0000313" key="11">
    <source>
        <dbReference type="EMBL" id="MFE4105677.1"/>
    </source>
</evidence>
<dbReference type="PIRSF" id="PIRSF026671">
    <property type="entry name" value="AA_dipeptidase"/>
    <property type="match status" value="1"/>
</dbReference>
<comment type="caution">
    <text evidence="11">The sequence shown here is derived from an EMBL/GenBank/DDBJ whole genome shotgun (WGS) entry which is preliminary data.</text>
</comment>
<dbReference type="EC" id="3.4.13.22" evidence="9 10"/>
<evidence type="ECO:0000256" key="9">
    <source>
        <dbReference type="HAMAP-Rule" id="MF_01924"/>
    </source>
</evidence>
<feature type="active site" description="Proton donor/acceptor" evidence="9">
    <location>
        <position position="203"/>
    </location>
</feature>
<dbReference type="InterPro" id="IPR009045">
    <property type="entry name" value="Zn_M74/Hedgehog-like"/>
</dbReference>
<accession>A0ABW6IBZ1</accession>